<organism evidence="1">
    <name type="scientific">freshwater metagenome</name>
    <dbReference type="NCBI Taxonomy" id="449393"/>
    <lineage>
        <taxon>unclassified sequences</taxon>
        <taxon>metagenomes</taxon>
        <taxon>ecological metagenomes</taxon>
    </lineage>
</organism>
<name>A0A6J7TLW5_9ZZZZ</name>
<reference evidence="1" key="1">
    <citation type="submission" date="2020-05" db="EMBL/GenBank/DDBJ databases">
        <authorList>
            <person name="Chiriac C."/>
            <person name="Salcher M."/>
            <person name="Ghai R."/>
            <person name="Kavagutti S V."/>
        </authorList>
    </citation>
    <scope>NUCLEOTIDE SEQUENCE</scope>
</reference>
<gene>
    <name evidence="1" type="ORF">UFOPK4303_01168</name>
</gene>
<proteinExistence type="predicted"/>
<evidence type="ECO:0000313" key="1">
    <source>
        <dbReference type="EMBL" id="CAB5053777.1"/>
    </source>
</evidence>
<protein>
    <submittedName>
        <fullName evidence="1">Unannotated protein</fullName>
    </submittedName>
</protein>
<accession>A0A6J7TLW5</accession>
<sequence length="221" mass="22281">MSSRKKIAAVVISTVVLSVGTVGVASASQSKSTSKSVSIRQSTTRTTVNAMANPMAGGPMSMKDDPSAAVATVLAALVADNTITQLQANKITAALTAARAAHEAAEGANRPPMGPNRAEREALVATTIGKTTVAIKAELATGKSLGVVAGDKRAALITALVSFETRKIDAAVTAGKITASQATVLKTNLSARVTAEVDAVRPPMGAGMAMSGGKGEHGRHH</sequence>
<dbReference type="EMBL" id="CAFBQI010000125">
    <property type="protein sequence ID" value="CAB5053777.1"/>
    <property type="molecule type" value="Genomic_DNA"/>
</dbReference>
<dbReference type="AlphaFoldDB" id="A0A6J7TLW5"/>